<dbReference type="InterPro" id="IPR023578">
    <property type="entry name" value="Ras_GEF_dom_sf"/>
</dbReference>
<feature type="region of interest" description="Disordered" evidence="5">
    <location>
        <begin position="746"/>
        <end position="808"/>
    </location>
</feature>
<feature type="compositionally biased region" description="Gly residues" evidence="5">
    <location>
        <begin position="92"/>
        <end position="101"/>
    </location>
</feature>
<dbReference type="GO" id="GO:0007265">
    <property type="term" value="P:Ras protein signal transduction"/>
    <property type="evidence" value="ECO:0007669"/>
    <property type="project" value="TreeGrafter"/>
</dbReference>
<feature type="domain" description="SH3" evidence="6">
    <location>
        <begin position="19"/>
        <end position="78"/>
    </location>
</feature>
<evidence type="ECO:0000256" key="3">
    <source>
        <dbReference type="PROSITE-ProRule" id="PRU00168"/>
    </source>
</evidence>
<dbReference type="PRINTS" id="PR00452">
    <property type="entry name" value="SH3DOMAIN"/>
</dbReference>
<evidence type="ECO:0000259" key="6">
    <source>
        <dbReference type="PROSITE" id="PS50002"/>
    </source>
</evidence>
<dbReference type="InterPro" id="IPR000651">
    <property type="entry name" value="Ras-like_Gua-exchang_fac_N"/>
</dbReference>
<dbReference type="InterPro" id="IPR001452">
    <property type="entry name" value="SH3_domain"/>
</dbReference>
<dbReference type="PANTHER" id="PTHR23113:SF354">
    <property type="entry name" value="BUD SITE SELECTION PROTEIN 5"/>
    <property type="match status" value="1"/>
</dbReference>
<dbReference type="PROSITE" id="PS50002">
    <property type="entry name" value="SH3"/>
    <property type="match status" value="1"/>
</dbReference>
<dbReference type="InterPro" id="IPR001895">
    <property type="entry name" value="RASGEF_cat_dom"/>
</dbReference>
<dbReference type="InterPro" id="IPR056685">
    <property type="entry name" value="DUF7783"/>
</dbReference>
<evidence type="ECO:0000313" key="9">
    <source>
        <dbReference type="EMBL" id="KAK0557574.1"/>
    </source>
</evidence>
<keyword evidence="10" id="KW-1185">Reference proteome</keyword>
<dbReference type="InterPro" id="IPR036964">
    <property type="entry name" value="RASGEF_cat_dom_sf"/>
</dbReference>
<dbReference type="PROSITE" id="PS50009">
    <property type="entry name" value="RASGEF_CAT"/>
    <property type="match status" value="1"/>
</dbReference>
<evidence type="ECO:0000256" key="1">
    <source>
        <dbReference type="ARBA" id="ARBA00022443"/>
    </source>
</evidence>
<evidence type="ECO:0000256" key="5">
    <source>
        <dbReference type="SAM" id="MobiDB-lite"/>
    </source>
</evidence>
<dbReference type="SMART" id="SM00147">
    <property type="entry name" value="RasGEF"/>
    <property type="match status" value="1"/>
</dbReference>
<feature type="compositionally biased region" description="Polar residues" evidence="5">
    <location>
        <begin position="657"/>
        <end position="674"/>
    </location>
</feature>
<dbReference type="Pfam" id="PF07653">
    <property type="entry name" value="SH3_2"/>
    <property type="match status" value="1"/>
</dbReference>
<comment type="caution">
    <text evidence="9">The sequence shown here is derived from an EMBL/GenBank/DDBJ whole genome shotgun (WGS) entry which is preliminary data.</text>
</comment>
<feature type="region of interest" description="Disordered" evidence="5">
    <location>
        <begin position="1533"/>
        <end position="1556"/>
    </location>
</feature>
<feature type="compositionally biased region" description="Polar residues" evidence="5">
    <location>
        <begin position="999"/>
        <end position="1032"/>
    </location>
</feature>
<dbReference type="EMBL" id="JAPDMZ010000004">
    <property type="protein sequence ID" value="KAK0557574.1"/>
    <property type="molecule type" value="Genomic_DNA"/>
</dbReference>
<dbReference type="Gene3D" id="2.30.30.40">
    <property type="entry name" value="SH3 Domains"/>
    <property type="match status" value="1"/>
</dbReference>
<proteinExistence type="predicted"/>
<evidence type="ECO:0000259" key="8">
    <source>
        <dbReference type="PROSITE" id="PS50212"/>
    </source>
</evidence>
<dbReference type="CDD" id="cd06224">
    <property type="entry name" value="REM"/>
    <property type="match status" value="1"/>
</dbReference>
<dbReference type="PANTHER" id="PTHR23113">
    <property type="entry name" value="GUANINE NUCLEOTIDE EXCHANGE FACTOR"/>
    <property type="match status" value="1"/>
</dbReference>
<dbReference type="SMART" id="SM00326">
    <property type="entry name" value="SH3"/>
    <property type="match status" value="1"/>
</dbReference>
<dbReference type="Pfam" id="PF00618">
    <property type="entry name" value="RasGEF_N"/>
    <property type="match status" value="1"/>
</dbReference>
<feature type="compositionally biased region" description="Basic and acidic residues" evidence="5">
    <location>
        <begin position="777"/>
        <end position="799"/>
    </location>
</feature>
<feature type="compositionally biased region" description="Acidic residues" evidence="5">
    <location>
        <begin position="459"/>
        <end position="481"/>
    </location>
</feature>
<dbReference type="Proteomes" id="UP001176517">
    <property type="component" value="Unassembled WGS sequence"/>
</dbReference>
<name>A0AAN6JTY5_9BASI</name>
<feature type="compositionally biased region" description="Acidic residues" evidence="5">
    <location>
        <begin position="679"/>
        <end position="694"/>
    </location>
</feature>
<gene>
    <name evidence="9" type="primary">BUD5</name>
    <name evidence="9" type="ORF">OC846_000362</name>
</gene>
<feature type="region of interest" description="Disordered" evidence="5">
    <location>
        <begin position="79"/>
        <end position="183"/>
    </location>
</feature>
<feature type="compositionally biased region" description="Polar residues" evidence="5">
    <location>
        <begin position="871"/>
        <end position="881"/>
    </location>
</feature>
<accession>A0AAN6JTY5</accession>
<dbReference type="Pfam" id="PF00617">
    <property type="entry name" value="RasGEF"/>
    <property type="match status" value="1"/>
</dbReference>
<feature type="compositionally biased region" description="Low complexity" evidence="5">
    <location>
        <begin position="131"/>
        <end position="147"/>
    </location>
</feature>
<dbReference type="GO" id="GO:0005085">
    <property type="term" value="F:guanyl-nucleotide exchange factor activity"/>
    <property type="evidence" value="ECO:0007669"/>
    <property type="project" value="UniProtKB-KW"/>
</dbReference>
<dbReference type="SMART" id="SM00229">
    <property type="entry name" value="RasGEFN"/>
    <property type="match status" value="1"/>
</dbReference>
<feature type="compositionally biased region" description="Polar residues" evidence="5">
    <location>
        <begin position="427"/>
        <end position="440"/>
    </location>
</feature>
<organism evidence="9 10">
    <name type="scientific">Tilletia horrida</name>
    <dbReference type="NCBI Taxonomy" id="155126"/>
    <lineage>
        <taxon>Eukaryota</taxon>
        <taxon>Fungi</taxon>
        <taxon>Dikarya</taxon>
        <taxon>Basidiomycota</taxon>
        <taxon>Ustilaginomycotina</taxon>
        <taxon>Exobasidiomycetes</taxon>
        <taxon>Tilletiales</taxon>
        <taxon>Tilletiaceae</taxon>
        <taxon>Tilletia</taxon>
    </lineage>
</organism>
<feature type="compositionally biased region" description="Polar residues" evidence="5">
    <location>
        <begin position="827"/>
        <end position="847"/>
    </location>
</feature>
<dbReference type="InterPro" id="IPR036028">
    <property type="entry name" value="SH3-like_dom_sf"/>
</dbReference>
<evidence type="ECO:0000313" key="10">
    <source>
        <dbReference type="Proteomes" id="UP001176517"/>
    </source>
</evidence>
<dbReference type="SUPFAM" id="SSF48366">
    <property type="entry name" value="Ras GEF"/>
    <property type="match status" value="1"/>
</dbReference>
<feature type="compositionally biased region" description="Low complexity" evidence="5">
    <location>
        <begin position="926"/>
        <end position="955"/>
    </location>
</feature>
<feature type="region of interest" description="Disordered" evidence="5">
    <location>
        <begin position="654"/>
        <end position="702"/>
    </location>
</feature>
<dbReference type="Gene3D" id="1.20.870.10">
    <property type="entry name" value="Son of sevenless (SoS) protein Chain: S domain 1"/>
    <property type="match status" value="1"/>
</dbReference>
<sequence>MAVSPVGSQSSSALAFYTGPEEYVVALHDFTSQNDTCLSFQSGQVIKVFNRDSSGWWDGELDGHRGWFPSNYVDQDGLLSTDGRGSRASGDLIGGSNGAGGRASSMNGGPYPQNGNTIGLRTSGMYEDPEAGYAAGGPQASSASSTSTIGNNTPQPPIPTRSSSSTHHRKRSGNSTTGKSSTYSPYETILEPILHAIALLHNAVRANRVAHFQPSTACVISSVRSVLSATDCLTRDSAVLRAHPVLAIERKQILSELTRLVQQSKRASAMMVDESKRGQEMDVMLDLAELTLVHVRRFLEVADECGVPIPDRRGSLYEETYEDRRGGMPVVSHATNGNMLSVDDGRSIDNRSSAYYTTFTSDQFSPRSSRSFADLRSTHSRSVYVNSHGDDGGMLGVSYVPRSEHRNTMRTTFTTATTSAQYHGHGNLSSSPPESLTHDQTGAPRISEERKRAGKGYEPEDAANDDDEAGQAQDQDDDDEPSDKHTPAEVLERLSTANDELLSVIAAFIGHVHTHTRQSHASSFAHLIDMTREAVDAVRNLLTVVESVNNHPDLQADRPKEVAILWETRESLYEATTALVTAARLVTASGNAPPQASSTSSGGNATPPNTEEDEKSRLLSAATGVLRTGGECVGAVRLCLGQAHAGMLISVPEATRPRSQMMGQHGGSSASAYSRGQEVDDDDEDDDLVPDEDGNYGVSVNGGTVRRGKHTLSFLGRKATSLSCLREKYERDGFQTAFDGIVETDVDGEEDGEGAADQMGGAAGSPVRSNWISKPRPSVESELKRDSGSSRSDRGDARGSRGSGRQKLANLAAAAAAAAGDKDLVESPTQMQDSSPDSDFGVVTSSGRFDGPGPVAAARISGEAVRRSGSGRVSTGASVRASTTLAANAVAEAERQLTRLVLPNGNAGKTKPRRNSNGTNSDGDGSRVSNNSASSTSVGSLTGSTSLTRSVRSGSETTAETSARPSLERMDSEMSSPVLDTYPHTAPLLGKFPREMPPSQLSSSAASTIDDGSSDTTQPHTNTIPQSASDSQIEGAALALAAGRRGSNSNEPIYMQPDYDPEDVVFNKEGRLTGATLAALVEKMTPHDTTVEAGFSTAFYMCFRLFTTPVELFQTLVARYNLQLPQGIELSDADRTLWLERKVTPVRLRVFNFLKLWLESHYNEATDAVILPQLIEFARTSMATPVMSRHGQRIVELAQRRLSASGIRNGNRGPSALQRAYSTDMLRPNAAALAARMYQPSAFPRQGVFPPNPIVKDKWMNPLRSGDWKSVNIMEIDPTELARQITIMGSKLYCSIQPEELLNLDSGSKKAAAGGAGTAGATAGQQSFVKSMSALSTAISGWINETILGEPNLRNRVQLMKFFIKLGDRLFGLQNFDALFAIHAALGSAQIDRLRQTWDSLSSKYRMLMDQQKQAVTFARNWASYRTRLRNTVPPALPFLGVFLTDLTFINDGNARMRPSPHAPDRKLLNFDRYVRISNVVTELQRFQVPYTLQEVPELQLLLKSVLANLPSSNGTDPANDLWLRSRALEPRQGEGTLTGRNRDGGGKGLDIFNWK</sequence>
<protein>
    <submittedName>
        <fullName evidence="9">Ras guanine nucleotide exchange factor bud5</fullName>
    </submittedName>
</protein>
<reference evidence="9" key="1">
    <citation type="journal article" date="2023" name="PhytoFront">
        <title>Draft Genome Resources of Seven Strains of Tilletia horrida, Causal Agent of Kernel Smut of Rice.</title>
        <authorList>
            <person name="Khanal S."/>
            <person name="Antony Babu S."/>
            <person name="Zhou X.G."/>
        </authorList>
    </citation>
    <scope>NUCLEOTIDE SEQUENCE</scope>
    <source>
        <strain evidence="9">TX6</strain>
    </source>
</reference>
<feature type="region of interest" description="Disordered" evidence="5">
    <location>
        <begin position="590"/>
        <end position="616"/>
    </location>
</feature>
<evidence type="ECO:0000259" key="7">
    <source>
        <dbReference type="PROSITE" id="PS50009"/>
    </source>
</evidence>
<evidence type="ECO:0000256" key="4">
    <source>
        <dbReference type="PROSITE-ProRule" id="PRU00192"/>
    </source>
</evidence>
<feature type="domain" description="N-terminal Ras-GEF" evidence="8">
    <location>
        <begin position="1068"/>
        <end position="1202"/>
    </location>
</feature>
<dbReference type="PROSITE" id="PS50212">
    <property type="entry name" value="RASGEF_NTER"/>
    <property type="match status" value="1"/>
</dbReference>
<dbReference type="InterPro" id="IPR008937">
    <property type="entry name" value="Ras-like_GEF"/>
</dbReference>
<feature type="compositionally biased region" description="Polar residues" evidence="5">
    <location>
        <begin position="173"/>
        <end position="183"/>
    </location>
</feature>
<dbReference type="Gene3D" id="1.10.840.10">
    <property type="entry name" value="Ras guanine-nucleotide exchange factors catalytic domain"/>
    <property type="match status" value="1"/>
</dbReference>
<dbReference type="SUPFAM" id="SSF50044">
    <property type="entry name" value="SH3-domain"/>
    <property type="match status" value="1"/>
</dbReference>
<dbReference type="Pfam" id="PF25006">
    <property type="entry name" value="DUF7783"/>
    <property type="match status" value="1"/>
</dbReference>
<feature type="region of interest" description="Disordered" evidence="5">
    <location>
        <begin position="897"/>
        <end position="1032"/>
    </location>
</feature>
<feature type="compositionally biased region" description="Polar residues" evidence="5">
    <location>
        <begin position="590"/>
        <end position="609"/>
    </location>
</feature>
<keyword evidence="2 3" id="KW-0344">Guanine-nucleotide releasing factor</keyword>
<feature type="region of interest" description="Disordered" evidence="5">
    <location>
        <begin position="417"/>
        <end position="485"/>
    </location>
</feature>
<feature type="compositionally biased region" description="Basic and acidic residues" evidence="5">
    <location>
        <begin position="446"/>
        <end position="458"/>
    </location>
</feature>
<evidence type="ECO:0000256" key="2">
    <source>
        <dbReference type="ARBA" id="ARBA00022658"/>
    </source>
</evidence>
<dbReference type="GO" id="GO:0005886">
    <property type="term" value="C:plasma membrane"/>
    <property type="evidence" value="ECO:0007669"/>
    <property type="project" value="TreeGrafter"/>
</dbReference>
<feature type="domain" description="Ras-GEF" evidence="7">
    <location>
        <begin position="1277"/>
        <end position="1532"/>
    </location>
</feature>
<keyword evidence="1 4" id="KW-0728">SH3 domain</keyword>
<dbReference type="CDD" id="cd11883">
    <property type="entry name" value="SH3_Sdc25"/>
    <property type="match status" value="1"/>
</dbReference>
<feature type="region of interest" description="Disordered" evidence="5">
    <location>
        <begin position="820"/>
        <end position="881"/>
    </location>
</feature>
<dbReference type="FunFam" id="2.30.30.40:FF:000072">
    <property type="entry name" value="Unconventional Myosin IB"/>
    <property type="match status" value="1"/>
</dbReference>